<dbReference type="InParanoid" id="A0A5C3PWW8"/>
<proteinExistence type="predicted"/>
<evidence type="ECO:0000313" key="1">
    <source>
        <dbReference type="EMBL" id="TFK90553.1"/>
    </source>
</evidence>
<evidence type="ECO:0008006" key="3">
    <source>
        <dbReference type="Google" id="ProtNLM"/>
    </source>
</evidence>
<dbReference type="Proteomes" id="UP000308197">
    <property type="component" value="Unassembled WGS sequence"/>
</dbReference>
<accession>A0A5C3PWW8</accession>
<dbReference type="AlphaFoldDB" id="A0A5C3PWW8"/>
<dbReference type="EMBL" id="ML211043">
    <property type="protein sequence ID" value="TFK90553.1"/>
    <property type="molecule type" value="Genomic_DNA"/>
</dbReference>
<gene>
    <name evidence="1" type="ORF">K466DRAFT_583664</name>
</gene>
<evidence type="ECO:0000313" key="2">
    <source>
        <dbReference type="Proteomes" id="UP000308197"/>
    </source>
</evidence>
<dbReference type="STRING" id="1314778.A0A5C3PWW8"/>
<reference evidence="1 2" key="1">
    <citation type="journal article" date="2019" name="Nat. Ecol. Evol.">
        <title>Megaphylogeny resolves global patterns of mushroom evolution.</title>
        <authorList>
            <person name="Varga T."/>
            <person name="Krizsan K."/>
            <person name="Foldi C."/>
            <person name="Dima B."/>
            <person name="Sanchez-Garcia M."/>
            <person name="Sanchez-Ramirez S."/>
            <person name="Szollosi G.J."/>
            <person name="Szarkandi J.G."/>
            <person name="Papp V."/>
            <person name="Albert L."/>
            <person name="Andreopoulos W."/>
            <person name="Angelini C."/>
            <person name="Antonin V."/>
            <person name="Barry K.W."/>
            <person name="Bougher N.L."/>
            <person name="Buchanan P."/>
            <person name="Buyck B."/>
            <person name="Bense V."/>
            <person name="Catcheside P."/>
            <person name="Chovatia M."/>
            <person name="Cooper J."/>
            <person name="Damon W."/>
            <person name="Desjardin D."/>
            <person name="Finy P."/>
            <person name="Geml J."/>
            <person name="Haridas S."/>
            <person name="Hughes K."/>
            <person name="Justo A."/>
            <person name="Karasinski D."/>
            <person name="Kautmanova I."/>
            <person name="Kiss B."/>
            <person name="Kocsube S."/>
            <person name="Kotiranta H."/>
            <person name="LaButti K.M."/>
            <person name="Lechner B.E."/>
            <person name="Liimatainen K."/>
            <person name="Lipzen A."/>
            <person name="Lukacs Z."/>
            <person name="Mihaltcheva S."/>
            <person name="Morgado L.N."/>
            <person name="Niskanen T."/>
            <person name="Noordeloos M.E."/>
            <person name="Ohm R.A."/>
            <person name="Ortiz-Santana B."/>
            <person name="Ovrebo C."/>
            <person name="Racz N."/>
            <person name="Riley R."/>
            <person name="Savchenko A."/>
            <person name="Shiryaev A."/>
            <person name="Soop K."/>
            <person name="Spirin V."/>
            <person name="Szebenyi C."/>
            <person name="Tomsovsky M."/>
            <person name="Tulloss R.E."/>
            <person name="Uehling J."/>
            <person name="Grigoriev I.V."/>
            <person name="Vagvolgyi C."/>
            <person name="Papp T."/>
            <person name="Martin F.M."/>
            <person name="Miettinen O."/>
            <person name="Hibbett D.S."/>
            <person name="Nagy L.G."/>
        </authorList>
    </citation>
    <scope>NUCLEOTIDE SEQUENCE [LARGE SCALE GENOMIC DNA]</scope>
    <source>
        <strain evidence="1 2">HHB13444</strain>
    </source>
</reference>
<keyword evidence="2" id="KW-1185">Reference proteome</keyword>
<organism evidence="1 2">
    <name type="scientific">Polyporus arcularius HHB13444</name>
    <dbReference type="NCBI Taxonomy" id="1314778"/>
    <lineage>
        <taxon>Eukaryota</taxon>
        <taxon>Fungi</taxon>
        <taxon>Dikarya</taxon>
        <taxon>Basidiomycota</taxon>
        <taxon>Agaricomycotina</taxon>
        <taxon>Agaricomycetes</taxon>
        <taxon>Polyporales</taxon>
        <taxon>Polyporaceae</taxon>
        <taxon>Polyporus</taxon>
    </lineage>
</organism>
<protein>
    <recommendedName>
        <fullName evidence="3">BTB domain-containing protein</fullName>
    </recommendedName>
</protein>
<name>A0A5C3PWW8_9APHY</name>
<sequence>MSAVGEQERQSLDGGALIKDKELWFDDGNIIILASKRHAFRVYKGLLFRASSTIQGYVEGCNEDTEPIDGCPVVSFEHDSPTDMRHFLHALLLSATCALKQASLPFATIASVIRIAHKYEADKLVDAALSRLESFLVPRPGHWTESAAAWEERRDLGQAQCGISFEPRDAISAVKIAMLLDKPLMLPLAFYECCLLEDVLSLRNGVGRLGEEDGTLDKLNDTNYRRCILALPLLSRQVHASVLRVLEAGMTGPTTQCRLGGNCKELTRHMFMSHTKDDEPSPLHDLFVRLDRRTPPPPAFLAREGALCQPCLDRLLLLSEQDCAAMRRRLPEFFGLADLEGWQ</sequence>